<reference evidence="2" key="1">
    <citation type="journal article" date="2020" name="Stud. Mycol.">
        <title>101 Dothideomycetes genomes: a test case for predicting lifestyles and emergence of pathogens.</title>
        <authorList>
            <person name="Haridas S."/>
            <person name="Albert R."/>
            <person name="Binder M."/>
            <person name="Bloem J."/>
            <person name="Labutti K."/>
            <person name="Salamov A."/>
            <person name="Andreopoulos B."/>
            <person name="Baker S."/>
            <person name="Barry K."/>
            <person name="Bills G."/>
            <person name="Bluhm B."/>
            <person name="Cannon C."/>
            <person name="Castanera R."/>
            <person name="Culley D."/>
            <person name="Daum C."/>
            <person name="Ezra D."/>
            <person name="Gonzalez J."/>
            <person name="Henrissat B."/>
            <person name="Kuo A."/>
            <person name="Liang C."/>
            <person name="Lipzen A."/>
            <person name="Lutzoni F."/>
            <person name="Magnuson J."/>
            <person name="Mondo S."/>
            <person name="Nolan M."/>
            <person name="Ohm R."/>
            <person name="Pangilinan J."/>
            <person name="Park H.-J."/>
            <person name="Ramirez L."/>
            <person name="Alfaro M."/>
            <person name="Sun H."/>
            <person name="Tritt A."/>
            <person name="Yoshinaga Y."/>
            <person name="Zwiers L.-H."/>
            <person name="Turgeon B."/>
            <person name="Goodwin S."/>
            <person name="Spatafora J."/>
            <person name="Crous P."/>
            <person name="Grigoriev I."/>
        </authorList>
    </citation>
    <scope>NUCLEOTIDE SEQUENCE</scope>
    <source>
        <strain evidence="2">CBS 115976</strain>
    </source>
</reference>
<feature type="compositionally biased region" description="Low complexity" evidence="1">
    <location>
        <begin position="7"/>
        <end position="34"/>
    </location>
</feature>
<accession>A0A6A6UE24</accession>
<evidence type="ECO:0000256" key="1">
    <source>
        <dbReference type="SAM" id="MobiDB-lite"/>
    </source>
</evidence>
<organism evidence="2 3">
    <name type="scientific">Microthyrium microscopicum</name>
    <dbReference type="NCBI Taxonomy" id="703497"/>
    <lineage>
        <taxon>Eukaryota</taxon>
        <taxon>Fungi</taxon>
        <taxon>Dikarya</taxon>
        <taxon>Ascomycota</taxon>
        <taxon>Pezizomycotina</taxon>
        <taxon>Dothideomycetes</taxon>
        <taxon>Dothideomycetes incertae sedis</taxon>
        <taxon>Microthyriales</taxon>
        <taxon>Microthyriaceae</taxon>
        <taxon>Microthyrium</taxon>
    </lineage>
</organism>
<feature type="region of interest" description="Disordered" evidence="1">
    <location>
        <begin position="1"/>
        <end position="68"/>
    </location>
</feature>
<gene>
    <name evidence="2" type="ORF">BT63DRAFT_453986</name>
</gene>
<feature type="compositionally biased region" description="Polar residues" evidence="1">
    <location>
        <begin position="58"/>
        <end position="68"/>
    </location>
</feature>
<dbReference type="EMBL" id="MU004234">
    <property type="protein sequence ID" value="KAF2669801.1"/>
    <property type="molecule type" value="Genomic_DNA"/>
</dbReference>
<evidence type="ECO:0000313" key="2">
    <source>
        <dbReference type="EMBL" id="KAF2669801.1"/>
    </source>
</evidence>
<protein>
    <submittedName>
        <fullName evidence="2">Uncharacterized protein</fullName>
    </submittedName>
</protein>
<dbReference type="OrthoDB" id="5411041at2759"/>
<proteinExistence type="predicted"/>
<name>A0A6A6UE24_9PEZI</name>
<sequence length="141" mass="14835">MGWNPFSSAPSSAKPDIPAPSPAASSPVVDASRPPLSPSIPTSAPSSKAKEVAALTPPGTTVAPQASTPAEQYRELKAIISLGLVITMPLLLIMPPRRFNAISMIQTGMLGWGFNEQSEYRTGRSVLDRMVGAPGRPVKEQ</sequence>
<dbReference type="AlphaFoldDB" id="A0A6A6UE24"/>
<keyword evidence="3" id="KW-1185">Reference proteome</keyword>
<dbReference type="Proteomes" id="UP000799302">
    <property type="component" value="Unassembled WGS sequence"/>
</dbReference>
<evidence type="ECO:0000313" key="3">
    <source>
        <dbReference type="Proteomes" id="UP000799302"/>
    </source>
</evidence>